<dbReference type="AlphaFoldDB" id="A0A9N9R4L9"/>
<keyword evidence="1" id="KW-0732">Signal</keyword>
<keyword evidence="3" id="KW-1185">Reference proteome</keyword>
<accession>A0A9N9R4L9</accession>
<dbReference type="EMBL" id="OU893333">
    <property type="protein sequence ID" value="CAG9789484.1"/>
    <property type="molecule type" value="Genomic_DNA"/>
</dbReference>
<sequence length="232" mass="26498">MKRILCIFFLFLIGPACNQLVSNIRFLQHATYMLKVVEETVHDIEDNGWCILKIPEIVEDLNFYLIDRNITGKVTYKNGFVHTIEHVDVLTRSVQQRWLWNATLGSAVASLESQLRLHNVVLGFDVIADIDENRHHYTATVTHGLIAVNFAVVTFMSLNETDIRVTVDRPLAPVKRISYVPQDDSSDMIGALYKPDTTRNLVMQWSKTIQPMMEDVVVNRVVFPTICYDCAA</sequence>
<proteinExistence type="predicted"/>
<evidence type="ECO:0000256" key="1">
    <source>
        <dbReference type="SAM" id="SignalP"/>
    </source>
</evidence>
<protein>
    <submittedName>
        <fullName evidence="2">Uncharacterized protein</fullName>
    </submittedName>
</protein>
<dbReference type="OrthoDB" id="7759717at2759"/>
<dbReference type="Proteomes" id="UP001153714">
    <property type="component" value="Chromosome 2"/>
</dbReference>
<feature type="signal peptide" evidence="1">
    <location>
        <begin position="1"/>
        <end position="18"/>
    </location>
</feature>
<reference evidence="2" key="2">
    <citation type="submission" date="2022-10" db="EMBL/GenBank/DDBJ databases">
        <authorList>
            <consortium name="ENA_rothamsted_submissions"/>
            <consortium name="culmorum"/>
            <person name="King R."/>
        </authorList>
    </citation>
    <scope>NUCLEOTIDE SEQUENCE</scope>
</reference>
<gene>
    <name evidence="2" type="ORF">DIATSA_LOCUS7214</name>
</gene>
<organism evidence="2 3">
    <name type="scientific">Diatraea saccharalis</name>
    <name type="common">sugarcane borer</name>
    <dbReference type="NCBI Taxonomy" id="40085"/>
    <lineage>
        <taxon>Eukaryota</taxon>
        <taxon>Metazoa</taxon>
        <taxon>Ecdysozoa</taxon>
        <taxon>Arthropoda</taxon>
        <taxon>Hexapoda</taxon>
        <taxon>Insecta</taxon>
        <taxon>Pterygota</taxon>
        <taxon>Neoptera</taxon>
        <taxon>Endopterygota</taxon>
        <taxon>Lepidoptera</taxon>
        <taxon>Glossata</taxon>
        <taxon>Ditrysia</taxon>
        <taxon>Pyraloidea</taxon>
        <taxon>Crambidae</taxon>
        <taxon>Crambinae</taxon>
        <taxon>Diatraea</taxon>
    </lineage>
</organism>
<reference evidence="2" key="1">
    <citation type="submission" date="2021-12" db="EMBL/GenBank/DDBJ databases">
        <authorList>
            <person name="King R."/>
        </authorList>
    </citation>
    <scope>NUCLEOTIDE SEQUENCE</scope>
</reference>
<evidence type="ECO:0000313" key="3">
    <source>
        <dbReference type="Proteomes" id="UP001153714"/>
    </source>
</evidence>
<name>A0A9N9R4L9_9NEOP</name>
<evidence type="ECO:0000313" key="2">
    <source>
        <dbReference type="EMBL" id="CAG9789484.1"/>
    </source>
</evidence>
<feature type="chain" id="PRO_5040218328" evidence="1">
    <location>
        <begin position="19"/>
        <end position="232"/>
    </location>
</feature>